<gene>
    <name evidence="2" type="ORF">CcaverHIS019_0404290</name>
</gene>
<evidence type="ECO:0000313" key="3">
    <source>
        <dbReference type="Proteomes" id="UP001233271"/>
    </source>
</evidence>
<dbReference type="Gene3D" id="3.40.50.1820">
    <property type="entry name" value="alpha/beta hydrolase"/>
    <property type="match status" value="1"/>
</dbReference>
<proteinExistence type="predicted"/>
<dbReference type="KEGG" id="ccac:CcaHIS019_0404290"/>
<evidence type="ECO:0000313" key="2">
    <source>
        <dbReference type="EMBL" id="BEI91609.1"/>
    </source>
</evidence>
<keyword evidence="3" id="KW-1185">Reference proteome</keyword>
<name>A0AA48L444_9TREE</name>
<reference evidence="2" key="1">
    <citation type="journal article" date="2023" name="BMC Genomics">
        <title>Chromosome-level genome assemblies of Cutaneotrichosporon spp. (Trichosporonales, Basidiomycota) reveal imbalanced evolution between nucleotide sequences and chromosome synteny.</title>
        <authorList>
            <person name="Kobayashi Y."/>
            <person name="Kayamori A."/>
            <person name="Aoki K."/>
            <person name="Shiwa Y."/>
            <person name="Matsutani M."/>
            <person name="Fujita N."/>
            <person name="Sugita T."/>
            <person name="Iwasaki W."/>
            <person name="Tanaka N."/>
            <person name="Takashima M."/>
        </authorList>
    </citation>
    <scope>NUCLEOTIDE SEQUENCE</scope>
    <source>
        <strain evidence="2">HIS019</strain>
    </source>
</reference>
<dbReference type="AlphaFoldDB" id="A0AA48L444"/>
<sequence>MTTAADLKPRPNEHVLALPNGRQLEYAEGGNASSRVVFLFFSGLLSIGAVTDVPPAAQKLGAHFLSPSPTGMGRTSPRDPSTPYNLNLIADIRALLEHTHPDGVDAIYLGGGSYGTVMAQMIYGASYDLFPQGRSIKAVLLLAGFSPFKYHTNYAKCLSWPTYVSVGPPSTLPFRIFQRLFSTVLASKLRTVEGARGFLSQTLFDKMDADERAIAETWIAARGKTFDEFVTSMAENNVRSVADTWDGFMEVSDVLHSDWGFDPHALDTEHAKPVLVVSGDADDMGGATNKWIADNYPNATFRTVPGGHIAGIFYMDELWEQLVAAGEEYASK</sequence>
<dbReference type="GeneID" id="85495479"/>
<dbReference type="InterPro" id="IPR000073">
    <property type="entry name" value="AB_hydrolase_1"/>
</dbReference>
<dbReference type="Proteomes" id="UP001233271">
    <property type="component" value="Chromosome 4"/>
</dbReference>
<accession>A0AA48L444</accession>
<dbReference type="Pfam" id="PF12697">
    <property type="entry name" value="Abhydrolase_6"/>
    <property type="match status" value="1"/>
</dbReference>
<dbReference type="EMBL" id="AP028215">
    <property type="protein sequence ID" value="BEI91609.1"/>
    <property type="molecule type" value="Genomic_DNA"/>
</dbReference>
<evidence type="ECO:0000259" key="1">
    <source>
        <dbReference type="Pfam" id="PF12697"/>
    </source>
</evidence>
<organism evidence="2 3">
    <name type="scientific">Cutaneotrichosporon cavernicola</name>
    <dbReference type="NCBI Taxonomy" id="279322"/>
    <lineage>
        <taxon>Eukaryota</taxon>
        <taxon>Fungi</taxon>
        <taxon>Dikarya</taxon>
        <taxon>Basidiomycota</taxon>
        <taxon>Agaricomycotina</taxon>
        <taxon>Tremellomycetes</taxon>
        <taxon>Trichosporonales</taxon>
        <taxon>Trichosporonaceae</taxon>
        <taxon>Cutaneotrichosporon</taxon>
    </lineage>
</organism>
<dbReference type="SUPFAM" id="SSF53474">
    <property type="entry name" value="alpha/beta-Hydrolases"/>
    <property type="match status" value="1"/>
</dbReference>
<dbReference type="RefSeq" id="XP_060456874.1">
    <property type="nucleotide sequence ID" value="XM_060600263.1"/>
</dbReference>
<protein>
    <recommendedName>
        <fullName evidence="1">AB hydrolase-1 domain-containing protein</fullName>
    </recommendedName>
</protein>
<dbReference type="InterPro" id="IPR029058">
    <property type="entry name" value="AB_hydrolase_fold"/>
</dbReference>
<feature type="domain" description="AB hydrolase-1" evidence="1">
    <location>
        <begin position="57"/>
        <end position="322"/>
    </location>
</feature>